<protein>
    <submittedName>
        <fullName evidence="2">Uncharacterized protein</fullName>
    </submittedName>
</protein>
<feature type="compositionally biased region" description="Basic and acidic residues" evidence="1">
    <location>
        <begin position="107"/>
        <end position="124"/>
    </location>
</feature>
<comment type="caution">
    <text evidence="2">The sequence shown here is derived from an EMBL/GenBank/DDBJ whole genome shotgun (WGS) entry which is preliminary data.</text>
</comment>
<feature type="compositionally biased region" description="Polar residues" evidence="1">
    <location>
        <begin position="20"/>
        <end position="33"/>
    </location>
</feature>
<name>A0ABN9P9C0_9DINO</name>
<evidence type="ECO:0000313" key="3">
    <source>
        <dbReference type="Proteomes" id="UP001189429"/>
    </source>
</evidence>
<evidence type="ECO:0000256" key="1">
    <source>
        <dbReference type="SAM" id="MobiDB-lite"/>
    </source>
</evidence>
<feature type="compositionally biased region" description="Acidic residues" evidence="1">
    <location>
        <begin position="145"/>
        <end position="175"/>
    </location>
</feature>
<accession>A0ABN9P9C0</accession>
<organism evidence="2 3">
    <name type="scientific">Prorocentrum cordatum</name>
    <dbReference type="NCBI Taxonomy" id="2364126"/>
    <lineage>
        <taxon>Eukaryota</taxon>
        <taxon>Sar</taxon>
        <taxon>Alveolata</taxon>
        <taxon>Dinophyceae</taxon>
        <taxon>Prorocentrales</taxon>
        <taxon>Prorocentraceae</taxon>
        <taxon>Prorocentrum</taxon>
    </lineage>
</organism>
<gene>
    <name evidence="2" type="ORF">PCOR1329_LOCUS474</name>
</gene>
<dbReference type="Proteomes" id="UP001189429">
    <property type="component" value="Unassembled WGS sequence"/>
</dbReference>
<proteinExistence type="predicted"/>
<dbReference type="EMBL" id="CAUYUJ010000098">
    <property type="protein sequence ID" value="CAK0788631.1"/>
    <property type="molecule type" value="Genomic_DNA"/>
</dbReference>
<keyword evidence="3" id="KW-1185">Reference proteome</keyword>
<feature type="region of interest" description="Disordered" evidence="1">
    <location>
        <begin position="20"/>
        <end position="187"/>
    </location>
</feature>
<evidence type="ECO:0000313" key="2">
    <source>
        <dbReference type="EMBL" id="CAK0788631.1"/>
    </source>
</evidence>
<reference evidence="2" key="1">
    <citation type="submission" date="2023-10" db="EMBL/GenBank/DDBJ databases">
        <authorList>
            <person name="Chen Y."/>
            <person name="Shah S."/>
            <person name="Dougan E. K."/>
            <person name="Thang M."/>
            <person name="Chan C."/>
        </authorList>
    </citation>
    <scope>NUCLEOTIDE SEQUENCE [LARGE SCALE GENOMIC DNA]</scope>
</reference>
<sequence length="245" mass="27109">MAAWFAAGVPKSGTLHKSLVQTSNSALRQTPALQTRRYPQQGAEASPKPASMPVLGTGAASRQRHSKASVALEQTMYSRMSHAAASRHVLSEEATQSQAPNQCMVGKEARPRDKRRPQTLEGRRMRVQASRTTGQCGRRRRAPWDDEEGERDEKEEEEEDEEEEEEEDEDKEEEPSTLPAVPVRAPTRDVCARQAGPAKQAKNDQQPYAVRSAVLVSWRARRVSLGARRLSGVRRCGGLRGDKAG</sequence>